<dbReference type="Pfam" id="PF01395">
    <property type="entry name" value="PBP_GOBP"/>
    <property type="match status" value="1"/>
</dbReference>
<evidence type="ECO:0000256" key="5">
    <source>
        <dbReference type="ARBA" id="ARBA00023157"/>
    </source>
</evidence>
<keyword evidence="5" id="KW-1015">Disulfide bond</keyword>
<evidence type="ECO:0000256" key="3">
    <source>
        <dbReference type="ARBA" id="ARBA00022525"/>
    </source>
</evidence>
<organism evidence="7 8">
    <name type="scientific">Anopheles culicifacies</name>
    <dbReference type="NCBI Taxonomy" id="139723"/>
    <lineage>
        <taxon>Eukaryota</taxon>
        <taxon>Metazoa</taxon>
        <taxon>Ecdysozoa</taxon>
        <taxon>Arthropoda</taxon>
        <taxon>Hexapoda</taxon>
        <taxon>Insecta</taxon>
        <taxon>Pterygota</taxon>
        <taxon>Neoptera</taxon>
        <taxon>Endopterygota</taxon>
        <taxon>Diptera</taxon>
        <taxon>Nematocera</taxon>
        <taxon>Culicoidea</taxon>
        <taxon>Culicidae</taxon>
        <taxon>Anophelinae</taxon>
        <taxon>Anopheles</taxon>
        <taxon>culicifacies species complex</taxon>
    </lineage>
</organism>
<dbReference type="AlphaFoldDB" id="A0A182MS21"/>
<evidence type="ECO:0000256" key="4">
    <source>
        <dbReference type="ARBA" id="ARBA00022729"/>
    </source>
</evidence>
<accession>A0A182MS21</accession>
<keyword evidence="8" id="KW-1185">Reference proteome</keyword>
<evidence type="ECO:0000256" key="1">
    <source>
        <dbReference type="ARBA" id="ARBA00004613"/>
    </source>
</evidence>
<dbReference type="PANTHER" id="PTHR11857:SF46">
    <property type="entry name" value="GENERAL ODORANT-BINDING PROTEIN 99A-RELATED"/>
    <property type="match status" value="1"/>
</dbReference>
<reference evidence="7" key="2">
    <citation type="submission" date="2020-05" db="UniProtKB">
        <authorList>
            <consortium name="EnsemblMetazoa"/>
        </authorList>
    </citation>
    <scope>IDENTIFICATION</scope>
    <source>
        <strain evidence="7">A-37</strain>
    </source>
</reference>
<dbReference type="InterPro" id="IPR036728">
    <property type="entry name" value="PBP_GOBP_sf"/>
</dbReference>
<evidence type="ECO:0000313" key="7">
    <source>
        <dbReference type="EnsemblMetazoa" id="ACUA024897-PA"/>
    </source>
</evidence>
<keyword evidence="4 6" id="KW-0732">Signal</keyword>
<name>A0A182MS21_9DIPT</name>
<dbReference type="EMBL" id="AXCM01021935">
    <property type="status" value="NOT_ANNOTATED_CDS"/>
    <property type="molecule type" value="Genomic_DNA"/>
</dbReference>
<comment type="similarity">
    <text evidence="2">Belongs to the PBP/GOBP family.</text>
</comment>
<reference evidence="8" key="1">
    <citation type="submission" date="2013-09" db="EMBL/GenBank/DDBJ databases">
        <title>The Genome Sequence of Anopheles culicifacies species A.</title>
        <authorList>
            <consortium name="The Broad Institute Genomics Platform"/>
            <person name="Neafsey D.E."/>
            <person name="Besansky N."/>
            <person name="Howell P."/>
            <person name="Walton C."/>
            <person name="Young S.K."/>
            <person name="Zeng Q."/>
            <person name="Gargeya S."/>
            <person name="Fitzgerald M."/>
            <person name="Haas B."/>
            <person name="Abouelleil A."/>
            <person name="Allen A.W."/>
            <person name="Alvarado L."/>
            <person name="Arachchi H.M."/>
            <person name="Berlin A.M."/>
            <person name="Chapman S.B."/>
            <person name="Gainer-Dewar J."/>
            <person name="Goldberg J."/>
            <person name="Griggs A."/>
            <person name="Gujja S."/>
            <person name="Hansen M."/>
            <person name="Howarth C."/>
            <person name="Imamovic A."/>
            <person name="Ireland A."/>
            <person name="Larimer J."/>
            <person name="McCowan C."/>
            <person name="Murphy C."/>
            <person name="Pearson M."/>
            <person name="Poon T.W."/>
            <person name="Priest M."/>
            <person name="Roberts A."/>
            <person name="Saif S."/>
            <person name="Shea T."/>
            <person name="Sisk P."/>
            <person name="Sykes S."/>
            <person name="Wortman J."/>
            <person name="Nusbaum C."/>
            <person name="Birren B."/>
        </authorList>
    </citation>
    <scope>NUCLEOTIDE SEQUENCE [LARGE SCALE GENOMIC DNA]</scope>
    <source>
        <strain evidence="8">A-37</strain>
    </source>
</reference>
<dbReference type="CDD" id="cd23992">
    <property type="entry name" value="PBP_GOBP"/>
    <property type="match status" value="1"/>
</dbReference>
<dbReference type="InterPro" id="IPR006170">
    <property type="entry name" value="PBP/GOBP"/>
</dbReference>
<feature type="signal peptide" evidence="6">
    <location>
        <begin position="1"/>
        <end position="20"/>
    </location>
</feature>
<dbReference type="Proteomes" id="UP000075883">
    <property type="component" value="Unassembled WGS sequence"/>
</dbReference>
<evidence type="ECO:0000313" key="8">
    <source>
        <dbReference type="Proteomes" id="UP000075883"/>
    </source>
</evidence>
<dbReference type="EnsemblMetazoa" id="ACUA024897-RA">
    <property type="protein sequence ID" value="ACUA024897-PA"/>
    <property type="gene ID" value="ACUA024897"/>
</dbReference>
<dbReference type="GO" id="GO:0005549">
    <property type="term" value="F:odorant binding"/>
    <property type="evidence" value="ECO:0007669"/>
    <property type="project" value="InterPro"/>
</dbReference>
<dbReference type="STRING" id="139723.A0A182MS21"/>
<comment type="subcellular location">
    <subcellularLocation>
        <location evidence="1">Secreted</location>
    </subcellularLocation>
</comment>
<dbReference type="SUPFAM" id="SSF47565">
    <property type="entry name" value="Insect pheromone/odorant-binding proteins"/>
    <property type="match status" value="1"/>
</dbReference>
<dbReference type="GO" id="GO:0007608">
    <property type="term" value="P:sensory perception of smell"/>
    <property type="evidence" value="ECO:0007669"/>
    <property type="project" value="TreeGrafter"/>
</dbReference>
<proteinExistence type="inferred from homology"/>
<feature type="chain" id="PRO_5008128721" evidence="6">
    <location>
        <begin position="21"/>
        <end position="221"/>
    </location>
</feature>
<sequence>MDRLLAVLCGACLLLSAASALKHHILTKSWTEAQSDCLQYLKITPSRAVPFNEYHYEEDQTSKQLIFCIVVNLRIYESKQNVLRVDLLGQFFNPDVDDTLYVNRTNECLLRVKNPPKEDYSYRMSPYVRPIESMYEMFRCFYFYYGNLNRDAPKLPLTALELQQIQQECANIVGIPEGLLRCGAHLKDHPAYSKFSHCVALRSGSAALKLSDNSIRTLIKP</sequence>
<dbReference type="PANTHER" id="PTHR11857">
    <property type="entry name" value="ODORANT BINDING PROTEIN-RELATED"/>
    <property type="match status" value="1"/>
</dbReference>
<dbReference type="GO" id="GO:0005615">
    <property type="term" value="C:extracellular space"/>
    <property type="evidence" value="ECO:0007669"/>
    <property type="project" value="TreeGrafter"/>
</dbReference>
<evidence type="ECO:0000256" key="6">
    <source>
        <dbReference type="SAM" id="SignalP"/>
    </source>
</evidence>
<protein>
    <submittedName>
        <fullName evidence="7">Uncharacterized protein</fullName>
    </submittedName>
</protein>
<dbReference type="Gene3D" id="1.10.238.20">
    <property type="entry name" value="Pheromone/general odorant binding protein domain"/>
    <property type="match status" value="1"/>
</dbReference>
<dbReference type="VEuPathDB" id="VectorBase:ACUA024897"/>
<evidence type="ECO:0000256" key="2">
    <source>
        <dbReference type="ARBA" id="ARBA00008098"/>
    </source>
</evidence>
<keyword evidence="3" id="KW-0964">Secreted</keyword>